<dbReference type="InterPro" id="IPR011951">
    <property type="entry name" value="HAD-SF_hydro_IA_YjjG/PynA"/>
</dbReference>
<dbReference type="InterPro" id="IPR006439">
    <property type="entry name" value="HAD-SF_hydro_IA"/>
</dbReference>
<dbReference type="EC" id="3.1.3.5" evidence="1"/>
<dbReference type="Pfam" id="PF13419">
    <property type="entry name" value="HAD_2"/>
    <property type="match status" value="1"/>
</dbReference>
<sequence>MNHYKSLFFDVDDTLLDFGATEDLALRLLFQNQGLTMTPDIISYYKKMNKGMWKDFEVGKLTRDELVNTRFSKLFTAFGKTVDGVALEKSYRNFLSEGHQLVENAYPLIETLSDHFDLYIVTNGVADTQKKRLSASGLAPFFKKIFVSEDTGYHKPDRQFFDYVFERVPHLDEKEGLIIGDSLISDIHGGNQAGLDTCWFNAKNQTNDLGEQPTYEIHQLNELYSILNVPIPK</sequence>
<name>A0ABW1WFR9_9BACL</name>
<dbReference type="NCBIfam" id="TIGR01549">
    <property type="entry name" value="HAD-SF-IA-v1"/>
    <property type="match status" value="1"/>
</dbReference>
<evidence type="ECO:0000313" key="2">
    <source>
        <dbReference type="Proteomes" id="UP001596267"/>
    </source>
</evidence>
<dbReference type="RefSeq" id="WP_253054899.1">
    <property type="nucleotide sequence ID" value="NZ_JAMXWN010000009.1"/>
</dbReference>
<dbReference type="EMBL" id="JBHSTQ010000009">
    <property type="protein sequence ID" value="MFC6386925.1"/>
    <property type="molecule type" value="Genomic_DNA"/>
</dbReference>
<dbReference type="SUPFAM" id="SSF56784">
    <property type="entry name" value="HAD-like"/>
    <property type="match status" value="1"/>
</dbReference>
<dbReference type="SFLD" id="SFLDG01135">
    <property type="entry name" value="C1.5.6:_HAD__Beta-PGM__Phospha"/>
    <property type="match status" value="1"/>
</dbReference>
<dbReference type="NCBIfam" id="TIGR02254">
    <property type="entry name" value="YjjG_YfnB"/>
    <property type="match status" value="1"/>
</dbReference>
<dbReference type="InterPro" id="IPR052550">
    <property type="entry name" value="Pyrimidine_5'-ntase_YjjG"/>
</dbReference>
<comment type="caution">
    <text evidence="1">The sequence shown here is derived from an EMBL/GenBank/DDBJ whole genome shotgun (WGS) entry which is preliminary data.</text>
</comment>
<dbReference type="Gene3D" id="3.40.50.1000">
    <property type="entry name" value="HAD superfamily/HAD-like"/>
    <property type="match status" value="1"/>
</dbReference>
<dbReference type="PANTHER" id="PTHR47478:SF1">
    <property type="entry name" value="PYRIMIDINE 5'-NUCLEOTIDASE YJJG"/>
    <property type="match status" value="1"/>
</dbReference>
<keyword evidence="1" id="KW-0378">Hydrolase</keyword>
<dbReference type="GO" id="GO:0008253">
    <property type="term" value="F:5'-nucleotidase activity"/>
    <property type="evidence" value="ECO:0007669"/>
    <property type="project" value="UniProtKB-EC"/>
</dbReference>
<reference evidence="2" key="1">
    <citation type="journal article" date="2019" name="Int. J. Syst. Evol. Microbiol.">
        <title>The Global Catalogue of Microorganisms (GCM) 10K type strain sequencing project: providing services to taxonomists for standard genome sequencing and annotation.</title>
        <authorList>
            <consortium name="The Broad Institute Genomics Platform"/>
            <consortium name="The Broad Institute Genome Sequencing Center for Infectious Disease"/>
            <person name="Wu L."/>
            <person name="Ma J."/>
        </authorList>
    </citation>
    <scope>NUCLEOTIDE SEQUENCE [LARGE SCALE GENOMIC DNA]</scope>
    <source>
        <strain evidence="2">CCUG 42001</strain>
    </source>
</reference>
<dbReference type="PANTHER" id="PTHR47478">
    <property type="match status" value="1"/>
</dbReference>
<keyword evidence="2" id="KW-1185">Reference proteome</keyword>
<dbReference type="SFLD" id="SFLDG01129">
    <property type="entry name" value="C1.5:_HAD__Beta-PGM__Phosphata"/>
    <property type="match status" value="1"/>
</dbReference>
<protein>
    <submittedName>
        <fullName evidence="1">YjjG family noncanonical pyrimidine nucleotidase</fullName>
        <ecNumber evidence="1">3.1.3.5</ecNumber>
    </submittedName>
</protein>
<dbReference type="InterPro" id="IPR041492">
    <property type="entry name" value="HAD_2"/>
</dbReference>
<dbReference type="InterPro" id="IPR036412">
    <property type="entry name" value="HAD-like_sf"/>
</dbReference>
<gene>
    <name evidence="1" type="ORF">ACFP7A_09950</name>
</gene>
<proteinExistence type="predicted"/>
<organism evidence="1 2">
    <name type="scientific">Sporolactobacillus kofuensis</name>
    <dbReference type="NCBI Taxonomy" id="269672"/>
    <lineage>
        <taxon>Bacteria</taxon>
        <taxon>Bacillati</taxon>
        <taxon>Bacillota</taxon>
        <taxon>Bacilli</taxon>
        <taxon>Bacillales</taxon>
        <taxon>Sporolactobacillaceae</taxon>
        <taxon>Sporolactobacillus</taxon>
    </lineage>
</organism>
<dbReference type="Proteomes" id="UP001596267">
    <property type="component" value="Unassembled WGS sequence"/>
</dbReference>
<dbReference type="SFLD" id="SFLDS00003">
    <property type="entry name" value="Haloacid_Dehalogenase"/>
    <property type="match status" value="1"/>
</dbReference>
<dbReference type="InterPro" id="IPR023214">
    <property type="entry name" value="HAD_sf"/>
</dbReference>
<accession>A0ABW1WFR9</accession>
<dbReference type="InterPro" id="IPR023198">
    <property type="entry name" value="PGP-like_dom2"/>
</dbReference>
<evidence type="ECO:0000313" key="1">
    <source>
        <dbReference type="EMBL" id="MFC6386925.1"/>
    </source>
</evidence>
<dbReference type="Gene3D" id="1.10.150.240">
    <property type="entry name" value="Putative phosphatase, domain 2"/>
    <property type="match status" value="1"/>
</dbReference>